<feature type="domain" description="Ubiquitin-like" evidence="2">
    <location>
        <begin position="40"/>
        <end position="115"/>
    </location>
</feature>
<organism evidence="3 4">
    <name type="scientific">Strongylocentrotus purpuratus</name>
    <name type="common">Purple sea urchin</name>
    <dbReference type="NCBI Taxonomy" id="7668"/>
    <lineage>
        <taxon>Eukaryota</taxon>
        <taxon>Metazoa</taxon>
        <taxon>Echinodermata</taxon>
        <taxon>Eleutherozoa</taxon>
        <taxon>Echinozoa</taxon>
        <taxon>Echinoidea</taxon>
        <taxon>Euechinoidea</taxon>
        <taxon>Echinacea</taxon>
        <taxon>Camarodonta</taxon>
        <taxon>Echinidea</taxon>
        <taxon>Strongylocentrotidae</taxon>
        <taxon>Strongylocentrotus</taxon>
    </lineage>
</organism>
<proteinExistence type="predicted"/>
<evidence type="ECO:0000259" key="2">
    <source>
        <dbReference type="PROSITE" id="PS50053"/>
    </source>
</evidence>
<evidence type="ECO:0000256" key="1">
    <source>
        <dbReference type="SAM" id="MobiDB-lite"/>
    </source>
</evidence>
<feature type="region of interest" description="Disordered" evidence="1">
    <location>
        <begin position="1"/>
        <end position="37"/>
    </location>
</feature>
<dbReference type="RefSeq" id="XP_030838194.1">
    <property type="nucleotide sequence ID" value="XM_030982334.1"/>
</dbReference>
<dbReference type="SUPFAM" id="SSF54236">
    <property type="entry name" value="Ubiquitin-like"/>
    <property type="match status" value="1"/>
</dbReference>
<name>A0A7M7NN37_STRPU</name>
<dbReference type="InterPro" id="IPR000626">
    <property type="entry name" value="Ubiquitin-like_dom"/>
</dbReference>
<dbReference type="InterPro" id="IPR029071">
    <property type="entry name" value="Ubiquitin-like_domsf"/>
</dbReference>
<dbReference type="GeneID" id="105444316"/>
<reference evidence="3" key="2">
    <citation type="submission" date="2021-01" db="UniProtKB">
        <authorList>
            <consortium name="EnsemblMetazoa"/>
        </authorList>
    </citation>
    <scope>IDENTIFICATION</scope>
</reference>
<dbReference type="InParanoid" id="A0A7M7NN37"/>
<dbReference type="KEGG" id="spu:105444316"/>
<feature type="compositionally biased region" description="Polar residues" evidence="1">
    <location>
        <begin position="22"/>
        <end position="31"/>
    </location>
</feature>
<dbReference type="PROSITE" id="PS50053">
    <property type="entry name" value="UBIQUITIN_2"/>
    <property type="match status" value="1"/>
</dbReference>
<reference evidence="4" key="1">
    <citation type="submission" date="2015-02" db="EMBL/GenBank/DDBJ databases">
        <title>Genome sequencing for Strongylocentrotus purpuratus.</title>
        <authorList>
            <person name="Murali S."/>
            <person name="Liu Y."/>
            <person name="Vee V."/>
            <person name="English A."/>
            <person name="Wang M."/>
            <person name="Skinner E."/>
            <person name="Han Y."/>
            <person name="Muzny D.M."/>
            <person name="Worley K.C."/>
            <person name="Gibbs R.A."/>
        </authorList>
    </citation>
    <scope>NUCLEOTIDE SEQUENCE</scope>
</reference>
<dbReference type="EnsemblMetazoa" id="XM_030982334">
    <property type="protein sequence ID" value="XP_030838194"/>
    <property type="gene ID" value="LOC105444316"/>
</dbReference>
<dbReference type="Proteomes" id="UP000007110">
    <property type="component" value="Unassembled WGS sequence"/>
</dbReference>
<evidence type="ECO:0000313" key="4">
    <source>
        <dbReference type="Proteomes" id="UP000007110"/>
    </source>
</evidence>
<dbReference type="Gene3D" id="3.10.20.90">
    <property type="entry name" value="Phosphatidylinositol 3-kinase Catalytic Subunit, Chain A, domain 1"/>
    <property type="match status" value="1"/>
</dbReference>
<dbReference type="AlphaFoldDB" id="A0A7M7NN37"/>
<feature type="compositionally biased region" description="Polar residues" evidence="1">
    <location>
        <begin position="1"/>
        <end position="11"/>
    </location>
</feature>
<evidence type="ECO:0000313" key="3">
    <source>
        <dbReference type="EnsemblMetazoa" id="XP_030838194"/>
    </source>
</evidence>
<accession>A0A7M7NN37</accession>
<protein>
    <recommendedName>
        <fullName evidence="2">Ubiquitin-like domain-containing protein</fullName>
    </recommendedName>
</protein>
<keyword evidence="4" id="KW-1185">Reference proteome</keyword>
<sequence length="115" mass="12469">MSSTYGNTGNEGQRGYDDGNGDVNTYSNRGNEPSRHRDVIDLLVNPGKGKQLTMQADINWTLDKLHRSSAERCGMSHSQCYSTCASKPVSGSSTVREAGIRNGYTVNLNARLRGG</sequence>